<dbReference type="Pfam" id="PF23177">
    <property type="entry name" value="bHLH_IRO3"/>
    <property type="match status" value="1"/>
</dbReference>
<keyword evidence="5" id="KW-0539">Nucleus</keyword>
<reference evidence="8" key="1">
    <citation type="submission" date="2018-02" db="EMBL/GenBank/DDBJ databases">
        <title>Rhizophora mucronata_Transcriptome.</title>
        <authorList>
            <person name="Meera S.P."/>
            <person name="Sreeshan A."/>
            <person name="Augustine A."/>
        </authorList>
    </citation>
    <scope>NUCLEOTIDE SEQUENCE</scope>
    <source>
        <tissue evidence="8">Leaf</tissue>
    </source>
</reference>
<keyword evidence="3" id="KW-0238">DNA-binding</keyword>
<evidence type="ECO:0000256" key="4">
    <source>
        <dbReference type="ARBA" id="ARBA00023163"/>
    </source>
</evidence>
<name>A0A2P2KQ17_RHIMU</name>
<evidence type="ECO:0000259" key="7">
    <source>
        <dbReference type="PROSITE" id="PS50888"/>
    </source>
</evidence>
<feature type="domain" description="BHLH" evidence="7">
    <location>
        <begin position="33"/>
        <end position="83"/>
    </location>
</feature>
<feature type="region of interest" description="Disordered" evidence="6">
    <location>
        <begin position="1"/>
        <end position="37"/>
    </location>
</feature>
<dbReference type="GO" id="GO:0005634">
    <property type="term" value="C:nucleus"/>
    <property type="evidence" value="ECO:0007669"/>
    <property type="project" value="UniProtKB-SubCell"/>
</dbReference>
<dbReference type="Gene3D" id="4.10.280.10">
    <property type="entry name" value="Helix-loop-helix DNA-binding domain"/>
    <property type="match status" value="1"/>
</dbReference>
<evidence type="ECO:0000256" key="5">
    <source>
        <dbReference type="ARBA" id="ARBA00023242"/>
    </source>
</evidence>
<evidence type="ECO:0000256" key="2">
    <source>
        <dbReference type="ARBA" id="ARBA00023015"/>
    </source>
</evidence>
<evidence type="ECO:0000256" key="3">
    <source>
        <dbReference type="ARBA" id="ARBA00023125"/>
    </source>
</evidence>
<evidence type="ECO:0000256" key="1">
    <source>
        <dbReference type="ARBA" id="ARBA00004123"/>
    </source>
</evidence>
<dbReference type="InterPro" id="IPR036638">
    <property type="entry name" value="HLH_DNA-bd_sf"/>
</dbReference>
<dbReference type="PROSITE" id="PS50888">
    <property type="entry name" value="BHLH"/>
    <property type="match status" value="1"/>
</dbReference>
<dbReference type="PANTHER" id="PTHR47075:SF9">
    <property type="entry name" value="TRANSCRIPTION FACTOR BHLH47"/>
    <property type="match status" value="1"/>
</dbReference>
<evidence type="ECO:0000313" key="8">
    <source>
        <dbReference type="EMBL" id="MBX07819.1"/>
    </source>
</evidence>
<dbReference type="InterPro" id="IPR011598">
    <property type="entry name" value="bHLH_dom"/>
</dbReference>
<keyword evidence="4" id="KW-0804">Transcription</keyword>
<dbReference type="AlphaFoldDB" id="A0A2P2KQ17"/>
<protein>
    <submittedName>
        <fullName evidence="8">Transcription factor bHLH47 isoform X2</fullName>
    </submittedName>
</protein>
<dbReference type="PANTHER" id="PTHR47075">
    <property type="entry name" value="TRANSCRIPTION FACTOR BHLH47"/>
    <property type="match status" value="1"/>
</dbReference>
<proteinExistence type="predicted"/>
<dbReference type="GO" id="GO:0046983">
    <property type="term" value="F:protein dimerization activity"/>
    <property type="evidence" value="ECO:0007669"/>
    <property type="project" value="InterPro"/>
</dbReference>
<dbReference type="GO" id="GO:0003677">
    <property type="term" value="F:DNA binding"/>
    <property type="evidence" value="ECO:0007669"/>
    <property type="project" value="UniProtKB-KW"/>
</dbReference>
<keyword evidence="2" id="KW-0805">Transcription regulation</keyword>
<dbReference type="SUPFAM" id="SSF47459">
    <property type="entry name" value="HLH, helix-loop-helix DNA-binding domain"/>
    <property type="match status" value="1"/>
</dbReference>
<feature type="region of interest" description="Disordered" evidence="6">
    <location>
        <begin position="191"/>
        <end position="212"/>
    </location>
</feature>
<accession>A0A2P2KQ17</accession>
<dbReference type="EMBL" id="GGEC01027335">
    <property type="protein sequence ID" value="MBX07819.1"/>
    <property type="molecule type" value="Transcribed_RNA"/>
</dbReference>
<organism evidence="8">
    <name type="scientific">Rhizophora mucronata</name>
    <name type="common">Asiatic mangrove</name>
    <dbReference type="NCBI Taxonomy" id="61149"/>
    <lineage>
        <taxon>Eukaryota</taxon>
        <taxon>Viridiplantae</taxon>
        <taxon>Streptophyta</taxon>
        <taxon>Embryophyta</taxon>
        <taxon>Tracheophyta</taxon>
        <taxon>Spermatophyta</taxon>
        <taxon>Magnoliopsida</taxon>
        <taxon>eudicotyledons</taxon>
        <taxon>Gunneridae</taxon>
        <taxon>Pentapetalae</taxon>
        <taxon>rosids</taxon>
        <taxon>fabids</taxon>
        <taxon>Malpighiales</taxon>
        <taxon>Rhizophoraceae</taxon>
        <taxon>Rhizophora</taxon>
    </lineage>
</organism>
<sequence>MGSEVPTPAVDDGNETVETAENRCSGKSKGKVPKRVHKAEREKLKREQLNDLFLDLGNVLELTQPNNGKASILCEATRTLKELFSQIGSLKKDNVSLMSESNYVAIERNELDEEKSVLESEVEKLQSALNARAVQSKPDLNLPPPEFRQPELAPHFPSESLGLPAVDAAAFQQPSAVFVVPLHPDLHQAQSVPSLPVSKPHARYPTATDSWPSQILGDGLINREEVQFSDSNNGIRNTGK</sequence>
<comment type="subcellular location">
    <subcellularLocation>
        <location evidence="1">Nucleus</location>
    </subcellularLocation>
</comment>
<feature type="compositionally biased region" description="Basic residues" evidence="6">
    <location>
        <begin position="26"/>
        <end position="37"/>
    </location>
</feature>
<evidence type="ECO:0000256" key="6">
    <source>
        <dbReference type="SAM" id="MobiDB-lite"/>
    </source>
</evidence>
<dbReference type="InterPro" id="IPR057075">
    <property type="entry name" value="bHLH_IRO3"/>
</dbReference>